<dbReference type="PANTHER" id="PTHR45138:SF9">
    <property type="entry name" value="DIGUANYLATE CYCLASE DGCM-RELATED"/>
    <property type="match status" value="1"/>
</dbReference>
<name>A0A1N6Q5P4_9SPIO</name>
<accession>A0A1N6Q5P4</accession>
<protein>
    <recommendedName>
        <fullName evidence="1">diguanylate cyclase</fullName>
        <ecNumber evidence="1">2.7.7.65</ecNumber>
    </recommendedName>
</protein>
<sequence length="377" mass="42879">MEQDEVLSVYGALHDTGALKQLEEYRNKADRLQQLVNQSVELFTKRTEEDLVSYVVSSLLQAFVPRHVAVFLDPLEYNAPVKTLYYRNLKPEDPPVTLTSIEWLGPVLDASQEAVAFEAVLASAPREAEQLRPLDPELIVPLLGLNGLYGVVVIGTRILDEAYTEEELKYINQFFVFASIGLQNILHYVSAVTDYKTRLYNHSFFNQRLMEEIHKVRRYGARFALLEIDIDHFKRLNDTYGHLAGDEVLYQFSRILESSVRTEDVVSRYGGEEFLALLVECPPRDTQAVAERIRRSAEERVFSFRGEEIRMTVSVGVTYCCCAIMEEPADVIARADFALYEAKERGRNQVQTCRPGLLGIARRRRLTREAAAGCQGA</sequence>
<dbReference type="GO" id="GO:1902201">
    <property type="term" value="P:negative regulation of bacterial-type flagellum-dependent cell motility"/>
    <property type="evidence" value="ECO:0007669"/>
    <property type="project" value="TreeGrafter"/>
</dbReference>
<dbReference type="GO" id="GO:0052621">
    <property type="term" value="F:diguanylate cyclase activity"/>
    <property type="evidence" value="ECO:0007669"/>
    <property type="project" value="UniProtKB-EC"/>
</dbReference>
<gene>
    <name evidence="4" type="ORF">SAMN05920897_10419</name>
</gene>
<dbReference type="SUPFAM" id="SSF55781">
    <property type="entry name" value="GAF domain-like"/>
    <property type="match status" value="1"/>
</dbReference>
<dbReference type="NCBIfam" id="TIGR00254">
    <property type="entry name" value="GGDEF"/>
    <property type="match status" value="1"/>
</dbReference>
<dbReference type="RefSeq" id="WP_076487991.1">
    <property type="nucleotide sequence ID" value="NZ_FTMS01000004.1"/>
</dbReference>
<dbReference type="CDD" id="cd01949">
    <property type="entry name" value="GGDEF"/>
    <property type="match status" value="1"/>
</dbReference>
<organism evidence="4 5">
    <name type="scientific">Alkalispirochaeta americana</name>
    <dbReference type="NCBI Taxonomy" id="159291"/>
    <lineage>
        <taxon>Bacteria</taxon>
        <taxon>Pseudomonadati</taxon>
        <taxon>Spirochaetota</taxon>
        <taxon>Spirochaetia</taxon>
        <taxon>Spirochaetales</taxon>
        <taxon>Spirochaetaceae</taxon>
        <taxon>Alkalispirochaeta</taxon>
    </lineage>
</organism>
<evidence type="ECO:0000256" key="2">
    <source>
        <dbReference type="ARBA" id="ARBA00034247"/>
    </source>
</evidence>
<dbReference type="GO" id="GO:0005886">
    <property type="term" value="C:plasma membrane"/>
    <property type="evidence" value="ECO:0007669"/>
    <property type="project" value="TreeGrafter"/>
</dbReference>
<dbReference type="EMBL" id="FTMS01000004">
    <property type="protein sequence ID" value="SIQ11867.1"/>
    <property type="molecule type" value="Genomic_DNA"/>
</dbReference>
<feature type="domain" description="GGDEF" evidence="3">
    <location>
        <begin position="221"/>
        <end position="355"/>
    </location>
</feature>
<dbReference type="Pfam" id="PF00990">
    <property type="entry name" value="GGDEF"/>
    <property type="match status" value="1"/>
</dbReference>
<dbReference type="OrthoDB" id="9779586at2"/>
<proteinExistence type="predicted"/>
<dbReference type="GO" id="GO:0043709">
    <property type="term" value="P:cell adhesion involved in single-species biofilm formation"/>
    <property type="evidence" value="ECO:0007669"/>
    <property type="project" value="TreeGrafter"/>
</dbReference>
<dbReference type="EC" id="2.7.7.65" evidence="1"/>
<dbReference type="SMART" id="SM00267">
    <property type="entry name" value="GGDEF"/>
    <property type="match status" value="1"/>
</dbReference>
<dbReference type="PROSITE" id="PS50887">
    <property type="entry name" value="GGDEF"/>
    <property type="match status" value="1"/>
</dbReference>
<dbReference type="InterPro" id="IPR000160">
    <property type="entry name" value="GGDEF_dom"/>
</dbReference>
<dbReference type="Proteomes" id="UP000186400">
    <property type="component" value="Unassembled WGS sequence"/>
</dbReference>
<dbReference type="Gene3D" id="3.30.70.270">
    <property type="match status" value="1"/>
</dbReference>
<dbReference type="SUPFAM" id="SSF55073">
    <property type="entry name" value="Nucleotide cyclase"/>
    <property type="match status" value="1"/>
</dbReference>
<dbReference type="STRING" id="159291.SAMN05920897_10419"/>
<evidence type="ECO:0000313" key="5">
    <source>
        <dbReference type="Proteomes" id="UP000186400"/>
    </source>
</evidence>
<dbReference type="AlphaFoldDB" id="A0A1N6Q5P4"/>
<dbReference type="InterPro" id="IPR050469">
    <property type="entry name" value="Diguanylate_Cyclase"/>
</dbReference>
<comment type="catalytic activity">
    <reaction evidence="2">
        <text>2 GTP = 3',3'-c-di-GMP + 2 diphosphate</text>
        <dbReference type="Rhea" id="RHEA:24898"/>
        <dbReference type="ChEBI" id="CHEBI:33019"/>
        <dbReference type="ChEBI" id="CHEBI:37565"/>
        <dbReference type="ChEBI" id="CHEBI:58805"/>
        <dbReference type="EC" id="2.7.7.65"/>
    </reaction>
</comment>
<keyword evidence="5" id="KW-1185">Reference proteome</keyword>
<dbReference type="PANTHER" id="PTHR45138">
    <property type="entry name" value="REGULATORY COMPONENTS OF SENSORY TRANSDUCTION SYSTEM"/>
    <property type="match status" value="1"/>
</dbReference>
<evidence type="ECO:0000259" key="3">
    <source>
        <dbReference type="PROSITE" id="PS50887"/>
    </source>
</evidence>
<reference evidence="4 5" key="1">
    <citation type="submission" date="2017-01" db="EMBL/GenBank/DDBJ databases">
        <authorList>
            <person name="Mah S.A."/>
            <person name="Swanson W.J."/>
            <person name="Moy G.W."/>
            <person name="Vacquier V.D."/>
        </authorList>
    </citation>
    <scope>NUCLEOTIDE SEQUENCE [LARGE SCALE GENOMIC DNA]</scope>
    <source>
        <strain evidence="4 5">ASpG1</strain>
    </source>
</reference>
<dbReference type="FunFam" id="3.30.70.270:FF:000001">
    <property type="entry name" value="Diguanylate cyclase domain protein"/>
    <property type="match status" value="1"/>
</dbReference>
<evidence type="ECO:0000256" key="1">
    <source>
        <dbReference type="ARBA" id="ARBA00012528"/>
    </source>
</evidence>
<dbReference type="InterPro" id="IPR043128">
    <property type="entry name" value="Rev_trsase/Diguanyl_cyclase"/>
</dbReference>
<evidence type="ECO:0000313" key="4">
    <source>
        <dbReference type="EMBL" id="SIQ11867.1"/>
    </source>
</evidence>
<dbReference type="InterPro" id="IPR029787">
    <property type="entry name" value="Nucleotide_cyclase"/>
</dbReference>